<comment type="caution">
    <text evidence="1">The sequence shown here is derived from an EMBL/GenBank/DDBJ whole genome shotgun (WGS) entry which is preliminary data.</text>
</comment>
<sequence>MKKFMEFGIHSMSMPHPKRIFRWQGPFQLISQLNSNVANNYRECSSIRDGSAKLVDSISRRCLSKSSLLAEAIRETRQQSGDPLAQEISSVSSAAGFAVSQCIVLKNVLSRAESPAFRLFDQLDGRIWAAEKELALSAKALEQDKELVLVASPYRRTVPLCLETILRTAALLVEEGIDRNALGPDKFYYPLVASSFQLLIDGLAELFGYGPLVLSIMERNGMLMRKFLDRGCNPNLSSRPGFLSEERLLLSPLTLDID</sequence>
<name>A0A9P4VNL9_9PEZI</name>
<dbReference type="Proteomes" id="UP000799429">
    <property type="component" value="Unassembled WGS sequence"/>
</dbReference>
<dbReference type="EMBL" id="MU006094">
    <property type="protein sequence ID" value="KAF2839891.1"/>
    <property type="molecule type" value="Genomic_DNA"/>
</dbReference>
<protein>
    <submittedName>
        <fullName evidence="1">Uncharacterized protein</fullName>
    </submittedName>
</protein>
<organism evidence="1 2">
    <name type="scientific">Patellaria atrata CBS 101060</name>
    <dbReference type="NCBI Taxonomy" id="1346257"/>
    <lineage>
        <taxon>Eukaryota</taxon>
        <taxon>Fungi</taxon>
        <taxon>Dikarya</taxon>
        <taxon>Ascomycota</taxon>
        <taxon>Pezizomycotina</taxon>
        <taxon>Dothideomycetes</taxon>
        <taxon>Dothideomycetes incertae sedis</taxon>
        <taxon>Patellariales</taxon>
        <taxon>Patellariaceae</taxon>
        <taxon>Patellaria</taxon>
    </lineage>
</organism>
<proteinExistence type="predicted"/>
<gene>
    <name evidence="1" type="ORF">M501DRAFT_1031066</name>
</gene>
<keyword evidence="2" id="KW-1185">Reference proteome</keyword>
<dbReference type="AlphaFoldDB" id="A0A9P4VNL9"/>
<reference evidence="1" key="1">
    <citation type="journal article" date="2020" name="Stud. Mycol.">
        <title>101 Dothideomycetes genomes: a test case for predicting lifestyles and emergence of pathogens.</title>
        <authorList>
            <person name="Haridas S."/>
            <person name="Albert R."/>
            <person name="Binder M."/>
            <person name="Bloem J."/>
            <person name="Labutti K."/>
            <person name="Salamov A."/>
            <person name="Andreopoulos B."/>
            <person name="Baker S."/>
            <person name="Barry K."/>
            <person name="Bills G."/>
            <person name="Bluhm B."/>
            <person name="Cannon C."/>
            <person name="Castanera R."/>
            <person name="Culley D."/>
            <person name="Daum C."/>
            <person name="Ezra D."/>
            <person name="Gonzalez J."/>
            <person name="Henrissat B."/>
            <person name="Kuo A."/>
            <person name="Liang C."/>
            <person name="Lipzen A."/>
            <person name="Lutzoni F."/>
            <person name="Magnuson J."/>
            <person name="Mondo S."/>
            <person name="Nolan M."/>
            <person name="Ohm R."/>
            <person name="Pangilinan J."/>
            <person name="Park H.-J."/>
            <person name="Ramirez L."/>
            <person name="Alfaro M."/>
            <person name="Sun H."/>
            <person name="Tritt A."/>
            <person name="Yoshinaga Y."/>
            <person name="Zwiers L.-H."/>
            <person name="Turgeon B."/>
            <person name="Goodwin S."/>
            <person name="Spatafora J."/>
            <person name="Crous P."/>
            <person name="Grigoriev I."/>
        </authorList>
    </citation>
    <scope>NUCLEOTIDE SEQUENCE</scope>
    <source>
        <strain evidence="1">CBS 101060</strain>
    </source>
</reference>
<evidence type="ECO:0000313" key="1">
    <source>
        <dbReference type="EMBL" id="KAF2839891.1"/>
    </source>
</evidence>
<evidence type="ECO:0000313" key="2">
    <source>
        <dbReference type="Proteomes" id="UP000799429"/>
    </source>
</evidence>
<accession>A0A9P4VNL9</accession>